<dbReference type="AlphaFoldDB" id="A0A8J6UA36"/>
<reference evidence="1" key="1">
    <citation type="journal article" date="2013" name="Int. J. Syst. Evol. Microbiol.">
        <title>Aestuariibaculum suncheonense gen. nov., sp. nov., a marine bacterium of the family Flavobacteriaceae isolated from a tidal flat and emended descriptions of the genera Gaetbulibacter and Tamlana.</title>
        <authorList>
            <person name="Jeong S.H."/>
            <person name="Park M.S."/>
            <person name="Jin H.M."/>
            <person name="Lee K."/>
            <person name="Park W."/>
            <person name="Jeon C.O."/>
        </authorList>
    </citation>
    <scope>NUCLEOTIDE SEQUENCE</scope>
    <source>
        <strain evidence="1">SC17</strain>
    </source>
</reference>
<sequence>MLKIKHLLKTLFFTVYISCFSQPKPFKTAKILSNHIITQTGYCSDGTDREQNGIRRFHGPMEAKITSYNNYQYIAYYEANGDIVIARKKINAESGWEKSIIQGYQITSEDRHNKIALSISKGDGVIHIAFDHHNTPQFNYAHSKLNVATNPDNVIWDNSVFELQPNLGLRNDTGLVTYPTFFELNSTGNLIVYWRTGGSLGGEMNLANYSSTDHEWRFIGKISSQEGTYLGVNSSRGPYTAKFLDDKYGNLHISWVFRERGFAEQESKKGHYSEHGLYYAQSSDGGFTWRDNFGKVIANVKVNLVMGVDNMRQLPIEIPLDLDPRHTGLNSIIDPVTNNYITLLNHFKPNTKKKINFLYIRTPKGDWITQETNLPHQGTIKMVDDKMYVFSTAGICVSDRSTNFSEWKTIPFPIQLKKGNSNWDTSNLEKGLISMVIQYSPENYGEPSPIEIFNIKLLQ</sequence>
<keyword evidence="2" id="KW-1185">Reference proteome</keyword>
<reference evidence="1" key="2">
    <citation type="submission" date="2020-09" db="EMBL/GenBank/DDBJ databases">
        <authorList>
            <person name="Wu Z."/>
        </authorList>
    </citation>
    <scope>NUCLEOTIDE SEQUENCE</scope>
    <source>
        <strain evidence="1">SC17</strain>
    </source>
</reference>
<comment type="caution">
    <text evidence="1">The sequence shown here is derived from an EMBL/GenBank/DDBJ whole genome shotgun (WGS) entry which is preliminary data.</text>
</comment>
<gene>
    <name evidence="1" type="ORF">ICJ84_04905</name>
</gene>
<protein>
    <submittedName>
        <fullName evidence="1">BNR-4 repeat-containing protein</fullName>
    </submittedName>
</protein>
<evidence type="ECO:0000313" key="2">
    <source>
        <dbReference type="Proteomes" id="UP000602057"/>
    </source>
</evidence>
<dbReference type="RefSeq" id="WP_188215221.1">
    <property type="nucleotide sequence ID" value="NZ_BAABGH010000004.1"/>
</dbReference>
<dbReference type="Pfam" id="PF15892">
    <property type="entry name" value="BNR_4"/>
    <property type="match status" value="1"/>
</dbReference>
<evidence type="ECO:0000313" key="1">
    <source>
        <dbReference type="EMBL" id="MBD0834763.1"/>
    </source>
</evidence>
<name>A0A8J6UA36_9FLAO</name>
<dbReference type="InterPro" id="IPR036278">
    <property type="entry name" value="Sialidase_sf"/>
</dbReference>
<proteinExistence type="predicted"/>
<dbReference type="EMBL" id="JACVXC010000001">
    <property type="protein sequence ID" value="MBD0834763.1"/>
    <property type="molecule type" value="Genomic_DNA"/>
</dbReference>
<accession>A0A8J6UA36</accession>
<organism evidence="1 2">
    <name type="scientific">Aestuariibaculum suncheonense</name>
    <dbReference type="NCBI Taxonomy" id="1028745"/>
    <lineage>
        <taxon>Bacteria</taxon>
        <taxon>Pseudomonadati</taxon>
        <taxon>Bacteroidota</taxon>
        <taxon>Flavobacteriia</taxon>
        <taxon>Flavobacteriales</taxon>
        <taxon>Flavobacteriaceae</taxon>
    </lineage>
</organism>
<dbReference type="Proteomes" id="UP000602057">
    <property type="component" value="Unassembled WGS sequence"/>
</dbReference>
<dbReference type="SUPFAM" id="SSF50939">
    <property type="entry name" value="Sialidases"/>
    <property type="match status" value="1"/>
</dbReference>